<dbReference type="RefSeq" id="WP_248946564.1">
    <property type="nucleotide sequence ID" value="NZ_CBCSGY010000018.1"/>
</dbReference>
<keyword evidence="3" id="KW-1185">Reference proteome</keyword>
<feature type="transmembrane region" description="Helical" evidence="1">
    <location>
        <begin position="70"/>
        <end position="92"/>
    </location>
</feature>
<feature type="transmembrane region" description="Helical" evidence="1">
    <location>
        <begin position="147"/>
        <end position="179"/>
    </location>
</feature>
<accession>A0ABT0KEE6</accession>
<name>A0ABT0KEE6_9GAMM</name>
<sequence>MDGVSKPINIPYRFMFMSLIPVFLFSTVIPEVPNSEFYMSLNQFLDKFFLGMVGFTSELFPFTAKVISNYVAVTTPFLSVYVMVIVGKEAVIKSKSGIKNTFSILYLCMTTIGFILLTALIIYMSYFSVTDLSQHNRMYRIFGFQPFFFALFSAIWMLALYLIIVLNFIYFFVLPYIILVKKPFAPK</sequence>
<feature type="transmembrane region" description="Helical" evidence="1">
    <location>
        <begin position="12"/>
        <end position="32"/>
    </location>
</feature>
<evidence type="ECO:0000313" key="2">
    <source>
        <dbReference type="EMBL" id="MCL1030414.1"/>
    </source>
</evidence>
<feature type="transmembrane region" description="Helical" evidence="1">
    <location>
        <begin position="104"/>
        <end position="127"/>
    </location>
</feature>
<protein>
    <submittedName>
        <fullName evidence="2">Uncharacterized protein</fullName>
    </submittedName>
</protein>
<keyword evidence="1" id="KW-0812">Transmembrane</keyword>
<evidence type="ECO:0000256" key="1">
    <source>
        <dbReference type="SAM" id="Phobius"/>
    </source>
</evidence>
<evidence type="ECO:0000313" key="3">
    <source>
        <dbReference type="Proteomes" id="UP001165275"/>
    </source>
</evidence>
<dbReference type="EMBL" id="JAGQDC010000012">
    <property type="protein sequence ID" value="MCL1030414.1"/>
    <property type="molecule type" value="Genomic_DNA"/>
</dbReference>
<keyword evidence="1" id="KW-0472">Membrane</keyword>
<keyword evidence="1" id="KW-1133">Transmembrane helix</keyword>
<comment type="caution">
    <text evidence="2">The sequence shown here is derived from an EMBL/GenBank/DDBJ whole genome shotgun (WGS) entry which is preliminary data.</text>
</comment>
<proteinExistence type="predicted"/>
<organism evidence="2 3">
    <name type="scientific">Serratia silvae</name>
    <dbReference type="NCBI Taxonomy" id="2824122"/>
    <lineage>
        <taxon>Bacteria</taxon>
        <taxon>Pseudomonadati</taxon>
        <taxon>Pseudomonadota</taxon>
        <taxon>Gammaproteobacteria</taxon>
        <taxon>Enterobacterales</taxon>
        <taxon>Yersiniaceae</taxon>
        <taxon>Serratia</taxon>
    </lineage>
</organism>
<dbReference type="Proteomes" id="UP001165275">
    <property type="component" value="Unassembled WGS sequence"/>
</dbReference>
<gene>
    <name evidence="2" type="ORF">KAJ71_15445</name>
</gene>
<reference evidence="2" key="1">
    <citation type="submission" date="2021-04" db="EMBL/GenBank/DDBJ databases">
        <title>Genome sequence of Serratia sp. arafor3.</title>
        <authorList>
            <person name="Besaury L."/>
        </authorList>
    </citation>
    <scope>NUCLEOTIDE SEQUENCE</scope>
    <source>
        <strain evidence="2">Arafor3</strain>
    </source>
</reference>